<gene>
    <name evidence="1" type="ORF">ENK44_01330</name>
</gene>
<reference evidence="1" key="1">
    <citation type="journal article" date="2020" name="mSystems">
        <title>Genome- and Community-Level Interaction Insights into Carbon Utilization and Element Cycling Functions of Hydrothermarchaeota in Hydrothermal Sediment.</title>
        <authorList>
            <person name="Zhou Z."/>
            <person name="Liu Y."/>
            <person name="Xu W."/>
            <person name="Pan J."/>
            <person name="Luo Z.H."/>
            <person name="Li M."/>
        </authorList>
    </citation>
    <scope>NUCLEOTIDE SEQUENCE [LARGE SCALE GENOMIC DNA]</scope>
    <source>
        <strain evidence="1">HyVt-577</strain>
    </source>
</reference>
<dbReference type="EMBL" id="DRQG01000015">
    <property type="protein sequence ID" value="HGY54319.1"/>
    <property type="molecule type" value="Genomic_DNA"/>
</dbReference>
<evidence type="ECO:0008006" key="2">
    <source>
        <dbReference type="Google" id="ProtNLM"/>
    </source>
</evidence>
<protein>
    <recommendedName>
        <fullName evidence="2">Tetratricopeptide repeat protein</fullName>
    </recommendedName>
</protein>
<sequence length="247" mass="29308">MISKSDLEKSIQEIYKLFLERNVSNAFTLESINSIFEIGNEVFMRNNAEEIEKLYNRPKSEAPDLLDDEPFSFERNIEIYKKLENQFNEITPELIQRIFELNSQLAWKDYKEKYIKYLQDIYKNHGDDEYINYLAAVVFYEKKQYSEALKCINLASSENFSSASYTFIKGLCMKQLGELDIARTYFYQALFLIELMQDTPPRRKKNSKIYPNFPVEIHATVEGIRAELKQLDKTENIYQYELLPLLK</sequence>
<dbReference type="AlphaFoldDB" id="A0A7V4WTJ7"/>
<accession>A0A7V4WTJ7</accession>
<evidence type="ECO:0000313" key="1">
    <source>
        <dbReference type="EMBL" id="HGY54319.1"/>
    </source>
</evidence>
<comment type="caution">
    <text evidence="1">The sequence shown here is derived from an EMBL/GenBank/DDBJ whole genome shotgun (WGS) entry which is preliminary data.</text>
</comment>
<dbReference type="InterPro" id="IPR011990">
    <property type="entry name" value="TPR-like_helical_dom_sf"/>
</dbReference>
<dbReference type="SUPFAM" id="SSF48452">
    <property type="entry name" value="TPR-like"/>
    <property type="match status" value="1"/>
</dbReference>
<dbReference type="Gene3D" id="1.25.40.10">
    <property type="entry name" value="Tetratricopeptide repeat domain"/>
    <property type="match status" value="1"/>
</dbReference>
<proteinExistence type="predicted"/>
<organism evidence="1">
    <name type="scientific">Caldithrix abyssi</name>
    <dbReference type="NCBI Taxonomy" id="187145"/>
    <lineage>
        <taxon>Bacteria</taxon>
        <taxon>Pseudomonadati</taxon>
        <taxon>Calditrichota</taxon>
        <taxon>Calditrichia</taxon>
        <taxon>Calditrichales</taxon>
        <taxon>Calditrichaceae</taxon>
        <taxon>Caldithrix</taxon>
    </lineage>
</organism>
<name>A0A7V4WTJ7_CALAY</name>
<dbReference type="Proteomes" id="UP000885779">
    <property type="component" value="Unassembled WGS sequence"/>
</dbReference>